<keyword evidence="4" id="KW-1185">Reference proteome</keyword>
<sequence>MEIKQWSFSESQSGKSSCDRLAAVVKRRVYTYLDSNHDVSTPHQLFHAITDHIAAEPLRGMSVYYTKNSCRGTSQPCSSKKRKTESSTIIGISGFYEFVIEENGLRAFKHAGIGIGKLFSWPLETIETMPLELSIFNHGGQVAVTPLGQSKESEKEYLRLNQENMGFWRYYKPTKPTLHQHENHPHSDTNEDEDDNPSFECSEDTCDASFDTYEALVEHFMSEHHHKTPQKTTLHDYAIKTYKSELEEIDRQRILLPEVREELQSNIETDSDPTSMEPMGWALQGKRTVTRFSEKVRNFLKQKFLEGETTGIKYDGNKLAPLMRSLRDNNGNPMFSVNELLTQQQIDSTFSRISRQRKEESRSTMPEQTKNAEGQIETPLSMPLSIKVPDFPSDQTMTNELEPEALKGR</sequence>
<keyword evidence="1" id="KW-0862">Zinc</keyword>
<evidence type="ECO:0000259" key="3">
    <source>
        <dbReference type="PROSITE" id="PS50157"/>
    </source>
</evidence>
<keyword evidence="1" id="KW-0863">Zinc-finger</keyword>
<protein>
    <submittedName>
        <fullName evidence="5">C2H2-type domain-containing protein</fullName>
    </submittedName>
</protein>
<dbReference type="WBParaSite" id="ACRNAN_scaffold22784.g14699.t1">
    <property type="protein sequence ID" value="ACRNAN_scaffold22784.g14699.t1"/>
    <property type="gene ID" value="ACRNAN_scaffold22784.g14699"/>
</dbReference>
<reference evidence="5" key="1">
    <citation type="submission" date="2022-11" db="UniProtKB">
        <authorList>
            <consortium name="WormBaseParasite"/>
        </authorList>
    </citation>
    <scope>IDENTIFICATION</scope>
</reference>
<evidence type="ECO:0000256" key="1">
    <source>
        <dbReference type="PROSITE-ProRule" id="PRU00042"/>
    </source>
</evidence>
<organism evidence="4 5">
    <name type="scientific">Acrobeloides nanus</name>
    <dbReference type="NCBI Taxonomy" id="290746"/>
    <lineage>
        <taxon>Eukaryota</taxon>
        <taxon>Metazoa</taxon>
        <taxon>Ecdysozoa</taxon>
        <taxon>Nematoda</taxon>
        <taxon>Chromadorea</taxon>
        <taxon>Rhabditida</taxon>
        <taxon>Tylenchina</taxon>
        <taxon>Cephalobomorpha</taxon>
        <taxon>Cephaloboidea</taxon>
        <taxon>Cephalobidae</taxon>
        <taxon>Acrobeloides</taxon>
    </lineage>
</organism>
<dbReference type="PANTHER" id="PTHR33845:SF1">
    <property type="entry name" value="C2H2-TYPE DOMAIN-CONTAINING PROTEIN"/>
    <property type="match status" value="1"/>
</dbReference>
<evidence type="ECO:0000256" key="2">
    <source>
        <dbReference type="SAM" id="MobiDB-lite"/>
    </source>
</evidence>
<feature type="compositionally biased region" description="Polar residues" evidence="2">
    <location>
        <begin position="363"/>
        <end position="372"/>
    </location>
</feature>
<evidence type="ECO:0000313" key="5">
    <source>
        <dbReference type="WBParaSite" id="ACRNAN_scaffold22784.g14699.t1"/>
    </source>
</evidence>
<proteinExistence type="predicted"/>
<dbReference type="PROSITE" id="PS50157">
    <property type="entry name" value="ZINC_FINGER_C2H2_2"/>
    <property type="match status" value="1"/>
</dbReference>
<dbReference type="AlphaFoldDB" id="A0A914DB97"/>
<feature type="domain" description="C2H2-type" evidence="3">
    <location>
        <begin position="199"/>
        <end position="229"/>
    </location>
</feature>
<dbReference type="InterPro" id="IPR013087">
    <property type="entry name" value="Znf_C2H2_type"/>
</dbReference>
<dbReference type="PANTHER" id="PTHR33845">
    <property type="entry name" value="C2H2-TYPE DOMAIN-CONTAINING PROTEIN"/>
    <property type="match status" value="1"/>
</dbReference>
<evidence type="ECO:0000313" key="4">
    <source>
        <dbReference type="Proteomes" id="UP000887540"/>
    </source>
</evidence>
<keyword evidence="1" id="KW-0479">Metal-binding</keyword>
<dbReference type="PROSITE" id="PS00028">
    <property type="entry name" value="ZINC_FINGER_C2H2_1"/>
    <property type="match status" value="1"/>
</dbReference>
<name>A0A914DB97_9BILA</name>
<accession>A0A914DB97</accession>
<dbReference type="Proteomes" id="UP000887540">
    <property type="component" value="Unplaced"/>
</dbReference>
<feature type="compositionally biased region" description="Basic and acidic residues" evidence="2">
    <location>
        <begin position="179"/>
        <end position="189"/>
    </location>
</feature>
<feature type="region of interest" description="Disordered" evidence="2">
    <location>
        <begin position="350"/>
        <end position="409"/>
    </location>
</feature>
<dbReference type="GO" id="GO:0008270">
    <property type="term" value="F:zinc ion binding"/>
    <property type="evidence" value="ECO:0007669"/>
    <property type="project" value="UniProtKB-KW"/>
</dbReference>
<feature type="region of interest" description="Disordered" evidence="2">
    <location>
        <begin position="178"/>
        <end position="202"/>
    </location>
</feature>
<feature type="compositionally biased region" description="Acidic residues" evidence="2">
    <location>
        <begin position="190"/>
        <end position="202"/>
    </location>
</feature>